<proteinExistence type="predicted"/>
<evidence type="ECO:0000313" key="3">
    <source>
        <dbReference type="Proteomes" id="UP000054564"/>
    </source>
</evidence>
<comment type="caution">
    <text evidence="2">The sequence shown here is derived from an EMBL/GenBank/DDBJ whole genome shotgun (WGS) entry which is preliminary data.</text>
</comment>
<feature type="compositionally biased region" description="Basic and acidic residues" evidence="1">
    <location>
        <begin position="15"/>
        <end position="26"/>
    </location>
</feature>
<feature type="region of interest" description="Disordered" evidence="1">
    <location>
        <begin position="1"/>
        <end position="32"/>
    </location>
</feature>
<evidence type="ECO:0000256" key="1">
    <source>
        <dbReference type="SAM" id="MobiDB-lite"/>
    </source>
</evidence>
<evidence type="ECO:0000313" key="2">
    <source>
        <dbReference type="EMBL" id="KNF01464.1"/>
    </source>
</evidence>
<keyword evidence="3" id="KW-1185">Reference proteome</keyword>
<gene>
    <name evidence="2" type="ORF">PSTG_05247</name>
</gene>
<dbReference type="Proteomes" id="UP000054564">
    <property type="component" value="Unassembled WGS sequence"/>
</dbReference>
<dbReference type="AlphaFoldDB" id="A0A0L0VQC5"/>
<accession>A0A0L0VQC5</accession>
<dbReference type="STRING" id="1165861.A0A0L0VQC5"/>
<protein>
    <submittedName>
        <fullName evidence="2">Uncharacterized protein</fullName>
    </submittedName>
</protein>
<name>A0A0L0VQC5_9BASI</name>
<reference evidence="3" key="1">
    <citation type="submission" date="2014-03" db="EMBL/GenBank/DDBJ databases">
        <title>The Genome Sequence of Puccinia striiformis f. sp. tritici PST-78.</title>
        <authorList>
            <consortium name="The Broad Institute Genome Sequencing Platform"/>
            <person name="Cuomo C."/>
            <person name="Hulbert S."/>
            <person name="Chen X."/>
            <person name="Walker B."/>
            <person name="Young S.K."/>
            <person name="Zeng Q."/>
            <person name="Gargeya S."/>
            <person name="Fitzgerald M."/>
            <person name="Haas B."/>
            <person name="Abouelleil A."/>
            <person name="Alvarado L."/>
            <person name="Arachchi H.M."/>
            <person name="Berlin A.M."/>
            <person name="Chapman S.B."/>
            <person name="Goldberg J."/>
            <person name="Griggs A."/>
            <person name="Gujja S."/>
            <person name="Hansen M."/>
            <person name="Howarth C."/>
            <person name="Imamovic A."/>
            <person name="Larimer J."/>
            <person name="McCowan C."/>
            <person name="Montmayeur A."/>
            <person name="Murphy C."/>
            <person name="Neiman D."/>
            <person name="Pearson M."/>
            <person name="Priest M."/>
            <person name="Roberts A."/>
            <person name="Saif S."/>
            <person name="Shea T."/>
            <person name="Sisk P."/>
            <person name="Sykes S."/>
            <person name="Wortman J."/>
            <person name="Nusbaum C."/>
            <person name="Birren B."/>
        </authorList>
    </citation>
    <scope>NUCLEOTIDE SEQUENCE [LARGE SCALE GENOMIC DNA]</scope>
    <source>
        <strain evidence="3">race PST-78</strain>
    </source>
</reference>
<dbReference type="OrthoDB" id="2516665at2759"/>
<sequence length="109" mass="12652">MTHVPGKTVTLPDGLSRRPPDPSEEPKDFDEEEQWIKPHPGFGIKEVYSANLGEESKQVGIWKYLQIYLETLNKPPGCSELDYKKMKQKSAMFFMSEDQLKRRSLLPFH</sequence>
<organism evidence="2 3">
    <name type="scientific">Puccinia striiformis f. sp. tritici PST-78</name>
    <dbReference type="NCBI Taxonomy" id="1165861"/>
    <lineage>
        <taxon>Eukaryota</taxon>
        <taxon>Fungi</taxon>
        <taxon>Dikarya</taxon>
        <taxon>Basidiomycota</taxon>
        <taxon>Pucciniomycotina</taxon>
        <taxon>Pucciniomycetes</taxon>
        <taxon>Pucciniales</taxon>
        <taxon>Pucciniaceae</taxon>
        <taxon>Puccinia</taxon>
    </lineage>
</organism>
<dbReference type="EMBL" id="AJIL01000029">
    <property type="protein sequence ID" value="KNF01464.1"/>
    <property type="molecule type" value="Genomic_DNA"/>
</dbReference>